<dbReference type="EMBL" id="MN013086">
    <property type="protein sequence ID" value="QEG04454.1"/>
    <property type="molecule type" value="Genomic_DNA"/>
</dbReference>
<feature type="compositionally biased region" description="Basic and acidic residues" evidence="1">
    <location>
        <begin position="24"/>
        <end position="34"/>
    </location>
</feature>
<protein>
    <submittedName>
        <fullName evidence="2">Uncharacterized protein</fullName>
    </submittedName>
</protein>
<sequence length="34" mass="3845">MPVTEEQNVLSMLRNNALTTTSKTKPEALQEEKI</sequence>
<proteinExistence type="predicted"/>
<gene>
    <name evidence="2" type="ORF">CHRON_56</name>
</gene>
<organism evidence="2 3">
    <name type="scientific">Klebsiella phage vB_Kpn_Chronis</name>
    <dbReference type="NCBI Taxonomy" id="2591378"/>
    <lineage>
        <taxon>Viruses</taxon>
        <taxon>Duplodnaviria</taxon>
        <taxon>Heunggongvirae</taxon>
        <taxon>Uroviricota</taxon>
        <taxon>Caudoviricetes</taxon>
    </lineage>
</organism>
<reference evidence="2 3" key="1">
    <citation type="submission" date="2019-04" db="EMBL/GenBank/DDBJ databases">
        <authorList>
            <person name="Chronis J.D."/>
            <person name="Sharma R."/>
            <person name="Thurgood T.L."/>
            <person name="Hoffmann C."/>
            <person name="Kruger J.L."/>
            <person name="Loertscher E."/>
            <person name="Arens D.K."/>
            <person name="Johnson L."/>
            <person name="Thompson D.W."/>
            <person name="Walker J."/>
            <person name="Casjens S."/>
            <person name="Grose J.H."/>
        </authorList>
    </citation>
    <scope>NUCLEOTIDE SEQUENCE [LARGE SCALE GENOMIC DNA]</scope>
</reference>
<evidence type="ECO:0000313" key="3">
    <source>
        <dbReference type="Proteomes" id="UP000323963"/>
    </source>
</evidence>
<evidence type="ECO:0000256" key="1">
    <source>
        <dbReference type="SAM" id="MobiDB-lite"/>
    </source>
</evidence>
<evidence type="ECO:0000313" key="2">
    <source>
        <dbReference type="EMBL" id="QEG04454.1"/>
    </source>
</evidence>
<dbReference type="Proteomes" id="UP000323963">
    <property type="component" value="Segment"/>
</dbReference>
<name>A0A5B9MY10_9CAUD</name>
<keyword evidence="3" id="KW-1185">Reference proteome</keyword>
<feature type="compositionally biased region" description="Polar residues" evidence="1">
    <location>
        <begin position="1"/>
        <end position="23"/>
    </location>
</feature>
<feature type="region of interest" description="Disordered" evidence="1">
    <location>
        <begin position="1"/>
        <end position="34"/>
    </location>
</feature>
<accession>A0A5B9MY10</accession>